<gene>
    <name evidence="1" type="ORF">ELQ94_07960</name>
</gene>
<protein>
    <submittedName>
        <fullName evidence="1">Uncharacterized protein</fullName>
    </submittedName>
</protein>
<proteinExistence type="predicted"/>
<evidence type="ECO:0000313" key="1">
    <source>
        <dbReference type="EMBL" id="RUR01423.1"/>
    </source>
</evidence>
<organism evidence="1 2">
    <name type="scientific">Labedella endophytica</name>
    <dbReference type="NCBI Taxonomy" id="1523160"/>
    <lineage>
        <taxon>Bacteria</taxon>
        <taxon>Bacillati</taxon>
        <taxon>Actinomycetota</taxon>
        <taxon>Actinomycetes</taxon>
        <taxon>Micrococcales</taxon>
        <taxon>Microbacteriaceae</taxon>
        <taxon>Labedella</taxon>
    </lineage>
</organism>
<evidence type="ECO:0000313" key="2">
    <source>
        <dbReference type="Proteomes" id="UP000274909"/>
    </source>
</evidence>
<dbReference type="RefSeq" id="WP_127048940.1">
    <property type="nucleotide sequence ID" value="NZ_RZGZ01000002.1"/>
</dbReference>
<comment type="caution">
    <text evidence="1">The sequence shown here is derived from an EMBL/GenBank/DDBJ whole genome shotgun (WGS) entry which is preliminary data.</text>
</comment>
<keyword evidence="2" id="KW-1185">Reference proteome</keyword>
<dbReference type="AlphaFoldDB" id="A0A433JSX5"/>
<reference evidence="1 2" key="1">
    <citation type="submission" date="2018-12" db="EMBL/GenBank/DDBJ databases">
        <authorList>
            <person name="Li F."/>
        </authorList>
    </citation>
    <scope>NUCLEOTIDE SEQUENCE [LARGE SCALE GENOMIC DNA]</scope>
    <source>
        <strain evidence="1 2">EGI 6500705</strain>
    </source>
</reference>
<accession>A0A433JSX5</accession>
<name>A0A433JSX5_9MICO</name>
<dbReference type="EMBL" id="RZGZ01000002">
    <property type="protein sequence ID" value="RUR01423.1"/>
    <property type="molecule type" value="Genomic_DNA"/>
</dbReference>
<sequence>MSKWTVVYGTMPLAMTDEDAARLYDLYASGQATAPTVFDYRMDVRGFEPTEDSIVIGPGIPIHFTRKVG</sequence>
<dbReference type="Proteomes" id="UP000274909">
    <property type="component" value="Unassembled WGS sequence"/>
</dbReference>